<dbReference type="PROSITE" id="PS00061">
    <property type="entry name" value="ADH_SHORT"/>
    <property type="match status" value="1"/>
</dbReference>
<dbReference type="InterPro" id="IPR036291">
    <property type="entry name" value="NAD(P)-bd_dom_sf"/>
</dbReference>
<dbReference type="Pfam" id="PF00106">
    <property type="entry name" value="adh_short"/>
    <property type="match status" value="1"/>
</dbReference>
<keyword evidence="3" id="KW-0560">Oxidoreductase</keyword>
<reference evidence="5 6" key="1">
    <citation type="submission" date="2014-04" db="EMBL/GenBank/DDBJ databases">
        <authorList>
            <consortium name="DOE Joint Genome Institute"/>
            <person name="Kuo A."/>
            <person name="Gay G."/>
            <person name="Dore J."/>
            <person name="Kohler A."/>
            <person name="Nagy L.G."/>
            <person name="Floudas D."/>
            <person name="Copeland A."/>
            <person name="Barry K.W."/>
            <person name="Cichocki N."/>
            <person name="Veneault-Fourrey C."/>
            <person name="LaButti K."/>
            <person name="Lindquist E.A."/>
            <person name="Lipzen A."/>
            <person name="Lundell T."/>
            <person name="Morin E."/>
            <person name="Murat C."/>
            <person name="Sun H."/>
            <person name="Tunlid A."/>
            <person name="Henrissat B."/>
            <person name="Grigoriev I.V."/>
            <person name="Hibbett D.S."/>
            <person name="Martin F."/>
            <person name="Nordberg H.P."/>
            <person name="Cantor M.N."/>
            <person name="Hua S.X."/>
        </authorList>
    </citation>
    <scope>NUCLEOTIDE SEQUENCE [LARGE SCALE GENOMIC DNA]</scope>
    <source>
        <strain evidence="6">h7</strain>
    </source>
</reference>
<gene>
    <name evidence="5" type="ORF">M413DRAFT_13849</name>
</gene>
<proteinExistence type="inferred from homology"/>
<dbReference type="PANTHER" id="PTHR43618">
    <property type="entry name" value="7-ALPHA-HYDROXYSTEROID DEHYDROGENASE"/>
    <property type="match status" value="1"/>
</dbReference>
<dbReference type="InterPro" id="IPR052178">
    <property type="entry name" value="Sec_Metab_Biosynth_SDR"/>
</dbReference>
<keyword evidence="6" id="KW-1185">Reference proteome</keyword>
<accession>A0A0C3BZ31</accession>
<evidence type="ECO:0000313" key="6">
    <source>
        <dbReference type="Proteomes" id="UP000053424"/>
    </source>
</evidence>
<dbReference type="STRING" id="686832.A0A0C3BZ31"/>
<dbReference type="InterPro" id="IPR002347">
    <property type="entry name" value="SDR_fam"/>
</dbReference>
<dbReference type="Proteomes" id="UP000053424">
    <property type="component" value="Unassembled WGS sequence"/>
</dbReference>
<dbReference type="PANTHER" id="PTHR43618:SF8">
    <property type="entry name" value="7ALPHA-HYDROXYSTEROID DEHYDROGENASE"/>
    <property type="match status" value="1"/>
</dbReference>
<name>A0A0C3BZ31_HEBCY</name>
<protein>
    <recommendedName>
        <fullName evidence="7">NAD(P)-binding protein</fullName>
    </recommendedName>
</protein>
<evidence type="ECO:0000313" key="5">
    <source>
        <dbReference type="EMBL" id="KIM36701.1"/>
    </source>
</evidence>
<evidence type="ECO:0000256" key="1">
    <source>
        <dbReference type="ARBA" id="ARBA00006484"/>
    </source>
</evidence>
<dbReference type="PRINTS" id="PR00080">
    <property type="entry name" value="SDRFAMILY"/>
</dbReference>
<dbReference type="SUPFAM" id="SSF51735">
    <property type="entry name" value="NAD(P)-binding Rossmann-fold domains"/>
    <property type="match status" value="1"/>
</dbReference>
<evidence type="ECO:0000256" key="3">
    <source>
        <dbReference type="ARBA" id="ARBA00023002"/>
    </source>
</evidence>
<organism evidence="5 6">
    <name type="scientific">Hebeloma cylindrosporum</name>
    <dbReference type="NCBI Taxonomy" id="76867"/>
    <lineage>
        <taxon>Eukaryota</taxon>
        <taxon>Fungi</taxon>
        <taxon>Dikarya</taxon>
        <taxon>Basidiomycota</taxon>
        <taxon>Agaricomycotina</taxon>
        <taxon>Agaricomycetes</taxon>
        <taxon>Agaricomycetidae</taxon>
        <taxon>Agaricales</taxon>
        <taxon>Agaricineae</taxon>
        <taxon>Hymenogastraceae</taxon>
        <taxon>Hebeloma</taxon>
    </lineage>
</organism>
<dbReference type="OrthoDB" id="3819888at2759"/>
<dbReference type="CDD" id="cd05233">
    <property type="entry name" value="SDR_c"/>
    <property type="match status" value="1"/>
</dbReference>
<evidence type="ECO:0008006" key="7">
    <source>
        <dbReference type="Google" id="ProtNLM"/>
    </source>
</evidence>
<sequence>MSISSAIDLSGRVGLVTGGGTGIGLMIAQGLASCGAKVYIAGRRVDVLEKSAAGYQGKGSIVALCMDVVDEESIKKGVKFISEADGKLDILVNNAGITTPLGESDFATKKFEYSAEGKIPMELHFKLNVFAPFFVTSAFLELLEKGARSRIDGTSSVINISGCAAVMKSGFANLSFAYATTKAALDQITTSLAADLARRKVPVRINAIEPGAFPTDIVPAEIFEEYRTKPLPGLIAPVPLLRWGKPEEIALTAVYLASTGYTNGIVLRVDGGLALVNP</sequence>
<keyword evidence="2" id="KW-0521">NADP</keyword>
<dbReference type="InterPro" id="IPR020904">
    <property type="entry name" value="Sc_DH/Rdtase_CS"/>
</dbReference>
<evidence type="ECO:0000256" key="2">
    <source>
        <dbReference type="ARBA" id="ARBA00022857"/>
    </source>
</evidence>
<dbReference type="PRINTS" id="PR00081">
    <property type="entry name" value="GDHRDH"/>
</dbReference>
<comment type="similarity">
    <text evidence="1 4">Belongs to the short-chain dehydrogenases/reductases (SDR) family.</text>
</comment>
<reference evidence="6" key="2">
    <citation type="submission" date="2015-01" db="EMBL/GenBank/DDBJ databases">
        <title>Evolutionary Origins and Diversification of the Mycorrhizal Mutualists.</title>
        <authorList>
            <consortium name="DOE Joint Genome Institute"/>
            <consortium name="Mycorrhizal Genomics Consortium"/>
            <person name="Kohler A."/>
            <person name="Kuo A."/>
            <person name="Nagy L.G."/>
            <person name="Floudas D."/>
            <person name="Copeland A."/>
            <person name="Barry K.W."/>
            <person name="Cichocki N."/>
            <person name="Veneault-Fourrey C."/>
            <person name="LaButti K."/>
            <person name="Lindquist E.A."/>
            <person name="Lipzen A."/>
            <person name="Lundell T."/>
            <person name="Morin E."/>
            <person name="Murat C."/>
            <person name="Riley R."/>
            <person name="Ohm R."/>
            <person name="Sun H."/>
            <person name="Tunlid A."/>
            <person name="Henrissat B."/>
            <person name="Grigoriev I.V."/>
            <person name="Hibbett D.S."/>
            <person name="Martin F."/>
        </authorList>
    </citation>
    <scope>NUCLEOTIDE SEQUENCE [LARGE SCALE GENOMIC DNA]</scope>
    <source>
        <strain evidence="6">h7</strain>
    </source>
</reference>
<dbReference type="AlphaFoldDB" id="A0A0C3BZ31"/>
<dbReference type="EMBL" id="KN831803">
    <property type="protein sequence ID" value="KIM36701.1"/>
    <property type="molecule type" value="Genomic_DNA"/>
</dbReference>
<dbReference type="Gene3D" id="3.40.50.720">
    <property type="entry name" value="NAD(P)-binding Rossmann-like Domain"/>
    <property type="match status" value="1"/>
</dbReference>
<dbReference type="HOGENOM" id="CLU_010194_12_1_1"/>
<evidence type="ECO:0000256" key="4">
    <source>
        <dbReference type="RuleBase" id="RU000363"/>
    </source>
</evidence>
<dbReference type="GO" id="GO:0016491">
    <property type="term" value="F:oxidoreductase activity"/>
    <property type="evidence" value="ECO:0007669"/>
    <property type="project" value="UniProtKB-KW"/>
</dbReference>